<comment type="caution">
    <text evidence="1">The sequence shown here is derived from an EMBL/GenBank/DDBJ whole genome shotgun (WGS) entry which is preliminary data.</text>
</comment>
<keyword evidence="2" id="KW-1185">Reference proteome</keyword>
<protein>
    <submittedName>
        <fullName evidence="1">Uncharacterized protein</fullName>
    </submittedName>
</protein>
<evidence type="ECO:0000313" key="1">
    <source>
        <dbReference type="EMBL" id="KAJ3543332.1"/>
    </source>
</evidence>
<name>A0ACC1SND6_9APHY</name>
<gene>
    <name evidence="1" type="ORF">NM688_g5868</name>
</gene>
<organism evidence="1 2">
    <name type="scientific">Phlebia brevispora</name>
    <dbReference type="NCBI Taxonomy" id="194682"/>
    <lineage>
        <taxon>Eukaryota</taxon>
        <taxon>Fungi</taxon>
        <taxon>Dikarya</taxon>
        <taxon>Basidiomycota</taxon>
        <taxon>Agaricomycotina</taxon>
        <taxon>Agaricomycetes</taxon>
        <taxon>Polyporales</taxon>
        <taxon>Meruliaceae</taxon>
        <taxon>Phlebia</taxon>
    </lineage>
</organism>
<dbReference type="Proteomes" id="UP001148662">
    <property type="component" value="Unassembled WGS sequence"/>
</dbReference>
<accession>A0ACC1SND6</accession>
<proteinExistence type="predicted"/>
<evidence type="ECO:0000313" key="2">
    <source>
        <dbReference type="Proteomes" id="UP001148662"/>
    </source>
</evidence>
<sequence>MTEHERTRNTHTIRIWQQNLNKSLDAQSHFLHTLRPDEFDVALIQEPYMDRLTLTRATTHWSVVYPSRHHDQKEHIRSVMLVNARIPTNSWEIIHVESSDITAIRLQTPQEPLYIFNVYNAQEHQHTIQLLSRRLAGLHLDEARHQRSTRRNALLAPQPTTMYYSRETSIDITPSGNPLVKLLAEFDLYQLLPAGISTLSAFNSGNLTRPDNVFGSIGLVDALLSCRVPAWLIPNHTDHFPIHIHLDFAVTSADHPPRWNWRATDPKKFLMELTAAFDHNNSSKKLASLPRSTQGQAGQLARAFDWSI</sequence>
<dbReference type="EMBL" id="JANHOG010001130">
    <property type="protein sequence ID" value="KAJ3543332.1"/>
    <property type="molecule type" value="Genomic_DNA"/>
</dbReference>
<reference evidence="1" key="1">
    <citation type="submission" date="2022-07" db="EMBL/GenBank/DDBJ databases">
        <title>Genome Sequence of Phlebia brevispora.</title>
        <authorList>
            <person name="Buettner E."/>
        </authorList>
    </citation>
    <scope>NUCLEOTIDE SEQUENCE</scope>
    <source>
        <strain evidence="1">MPL23</strain>
    </source>
</reference>